<dbReference type="EMBL" id="CM043016">
    <property type="protein sequence ID" value="KAI4469108.1"/>
    <property type="molecule type" value="Genomic_DNA"/>
</dbReference>
<protein>
    <submittedName>
        <fullName evidence="1">Dm4/dm12 family</fullName>
    </submittedName>
</protein>
<sequence>MTKIINTLLIALALFSSCIIDCIDATPKKYHNEDGNFQPSNIRYYESELSAETNKTRRHDQEAKDSDRLERFGYISSFGNTGNGNTPSYGTTGVGNAVKIDIGGIAIGALIGLGAILIIPKLAHLFSSNYGYRSLDDSSTVTDVLSKLDNALEEQHIDSTSCMQRIICSYVHEAQKNVKNSDASTTDQIIYSLSNNSLFTFMLDGSSIKQAVDMGKRSDPEKCANLYTKCPVSKENVMELIKNLLPP</sequence>
<accession>A0ACB9TQQ7</accession>
<comment type="caution">
    <text evidence="1">The sequence shown here is derived from an EMBL/GenBank/DDBJ whole genome shotgun (WGS) entry which is preliminary data.</text>
</comment>
<evidence type="ECO:0000313" key="1">
    <source>
        <dbReference type="EMBL" id="KAI4469108.1"/>
    </source>
</evidence>
<name>A0ACB9TQQ7_HOLOL</name>
<proteinExistence type="predicted"/>
<organism evidence="1 2">
    <name type="scientific">Holotrichia oblita</name>
    <name type="common">Chafer beetle</name>
    <dbReference type="NCBI Taxonomy" id="644536"/>
    <lineage>
        <taxon>Eukaryota</taxon>
        <taxon>Metazoa</taxon>
        <taxon>Ecdysozoa</taxon>
        <taxon>Arthropoda</taxon>
        <taxon>Hexapoda</taxon>
        <taxon>Insecta</taxon>
        <taxon>Pterygota</taxon>
        <taxon>Neoptera</taxon>
        <taxon>Endopterygota</taxon>
        <taxon>Coleoptera</taxon>
        <taxon>Polyphaga</taxon>
        <taxon>Scarabaeiformia</taxon>
        <taxon>Scarabaeidae</taxon>
        <taxon>Melolonthinae</taxon>
        <taxon>Holotrichia</taxon>
    </lineage>
</organism>
<gene>
    <name evidence="1" type="ORF">MML48_2g00000667</name>
</gene>
<dbReference type="Proteomes" id="UP001056778">
    <property type="component" value="Chromosome 2"/>
</dbReference>
<reference evidence="1" key="1">
    <citation type="submission" date="2022-04" db="EMBL/GenBank/DDBJ databases">
        <title>Chromosome-scale genome assembly of Holotrichia oblita Faldermann.</title>
        <authorList>
            <person name="Rongchong L."/>
        </authorList>
    </citation>
    <scope>NUCLEOTIDE SEQUENCE</scope>
    <source>
        <strain evidence="1">81SQS9</strain>
    </source>
</reference>
<keyword evidence="2" id="KW-1185">Reference proteome</keyword>
<evidence type="ECO:0000313" key="2">
    <source>
        <dbReference type="Proteomes" id="UP001056778"/>
    </source>
</evidence>